<dbReference type="InterPro" id="IPR013149">
    <property type="entry name" value="ADH-like_C"/>
</dbReference>
<dbReference type="GO" id="GO:0005739">
    <property type="term" value="C:mitochondrion"/>
    <property type="evidence" value="ECO:0007669"/>
    <property type="project" value="TreeGrafter"/>
</dbReference>
<dbReference type="SUPFAM" id="SSF50129">
    <property type="entry name" value="GroES-like"/>
    <property type="match status" value="1"/>
</dbReference>
<protein>
    <submittedName>
        <fullName evidence="2">Zeta-crystallin</fullName>
    </submittedName>
</protein>
<dbReference type="InterPro" id="IPR020843">
    <property type="entry name" value="ER"/>
</dbReference>
<dbReference type="Pfam" id="PF00107">
    <property type="entry name" value="ADH_zinc_N"/>
    <property type="match status" value="1"/>
</dbReference>
<feature type="domain" description="Enoyl reductase (ER)" evidence="1">
    <location>
        <begin position="11"/>
        <end position="334"/>
    </location>
</feature>
<dbReference type="Gene3D" id="3.40.50.720">
    <property type="entry name" value="NAD(P)-binding Rossmann-like Domain"/>
    <property type="match status" value="1"/>
</dbReference>
<proteinExistence type="predicted"/>
<dbReference type="AlphaFoldDB" id="A0A2V1DIE3"/>
<dbReference type="EMBL" id="KZ805432">
    <property type="protein sequence ID" value="PVH97631.1"/>
    <property type="molecule type" value="Genomic_DNA"/>
</dbReference>
<reference evidence="2 3" key="1">
    <citation type="journal article" date="2018" name="Sci. Rep.">
        <title>Comparative genomics provides insights into the lifestyle and reveals functional heterogeneity of dark septate endophytic fungi.</title>
        <authorList>
            <person name="Knapp D.G."/>
            <person name="Nemeth J.B."/>
            <person name="Barry K."/>
            <person name="Hainaut M."/>
            <person name="Henrissat B."/>
            <person name="Johnson J."/>
            <person name="Kuo A."/>
            <person name="Lim J.H.P."/>
            <person name="Lipzen A."/>
            <person name="Nolan M."/>
            <person name="Ohm R.A."/>
            <person name="Tamas L."/>
            <person name="Grigoriev I.V."/>
            <person name="Spatafora J.W."/>
            <person name="Nagy L.G."/>
            <person name="Kovacs G.M."/>
        </authorList>
    </citation>
    <scope>NUCLEOTIDE SEQUENCE [LARGE SCALE GENOMIC DNA]</scope>
    <source>
        <strain evidence="2 3">DSE2036</strain>
    </source>
</reference>
<dbReference type="STRING" id="97972.A0A2V1DIE3"/>
<dbReference type="InterPro" id="IPR011032">
    <property type="entry name" value="GroES-like_sf"/>
</dbReference>
<dbReference type="SMART" id="SM00829">
    <property type="entry name" value="PKS_ER"/>
    <property type="match status" value="1"/>
</dbReference>
<dbReference type="InterPro" id="IPR002364">
    <property type="entry name" value="Quin_OxRdtase/zeta-crystal_CS"/>
</dbReference>
<dbReference type="PANTHER" id="PTHR43677:SF4">
    <property type="entry name" value="QUINONE OXIDOREDUCTASE-LIKE PROTEIN 2"/>
    <property type="match status" value="1"/>
</dbReference>
<name>A0A2V1DIE3_9PLEO</name>
<sequence>MKAILIKQFVSDLADLQVSDIAPPKQDKSKIQVQITHAAVTHVDQLYAQGLHQNNKRHIKPPFILGNEFSGIVTESNPLSPFKPGDRVFGGALGAYAEHANVSADTLRTVPQAWSNLQACAVGSSGAISYGALISVAGLRRGECVLILGASGGLGVMAIQIAKAVGARVIAVVGGEDKADMVRKIGADEVVSYRDVDWEESVRGKTAGGDGVEVVYDAVDQLTERVGMVRSALKCIKYRGRIVIVGFAAREGKMEQVAMNRVLLKGAAIYGYRFGEDGRRDPRRVVDAWEGFMRLVDCGKVGPVVYERSYDGLGEVARALLDVREHKTWGRAVVKVRSEGEQSKVKL</sequence>
<dbReference type="GO" id="GO:0008270">
    <property type="term" value="F:zinc ion binding"/>
    <property type="evidence" value="ECO:0007669"/>
    <property type="project" value="InterPro"/>
</dbReference>
<evidence type="ECO:0000313" key="2">
    <source>
        <dbReference type="EMBL" id="PVH97631.1"/>
    </source>
</evidence>
<accession>A0A2V1DIE3</accession>
<dbReference type="CDD" id="cd08241">
    <property type="entry name" value="QOR1"/>
    <property type="match status" value="1"/>
</dbReference>
<dbReference type="PANTHER" id="PTHR43677">
    <property type="entry name" value="SHORT-CHAIN DEHYDROGENASE/REDUCTASE"/>
    <property type="match status" value="1"/>
</dbReference>
<organism evidence="2 3">
    <name type="scientific">Periconia macrospinosa</name>
    <dbReference type="NCBI Taxonomy" id="97972"/>
    <lineage>
        <taxon>Eukaryota</taxon>
        <taxon>Fungi</taxon>
        <taxon>Dikarya</taxon>
        <taxon>Ascomycota</taxon>
        <taxon>Pezizomycotina</taxon>
        <taxon>Dothideomycetes</taxon>
        <taxon>Pleosporomycetidae</taxon>
        <taxon>Pleosporales</taxon>
        <taxon>Massarineae</taxon>
        <taxon>Periconiaceae</taxon>
        <taxon>Periconia</taxon>
    </lineage>
</organism>
<keyword evidence="3" id="KW-1185">Reference proteome</keyword>
<dbReference type="InterPro" id="IPR036291">
    <property type="entry name" value="NAD(P)-bd_dom_sf"/>
</dbReference>
<evidence type="ECO:0000313" key="3">
    <source>
        <dbReference type="Proteomes" id="UP000244855"/>
    </source>
</evidence>
<gene>
    <name evidence="2" type="ORF">DM02DRAFT_730463</name>
</gene>
<dbReference type="Pfam" id="PF08240">
    <property type="entry name" value="ADH_N"/>
    <property type="match status" value="1"/>
</dbReference>
<dbReference type="GO" id="GO:0016491">
    <property type="term" value="F:oxidoreductase activity"/>
    <property type="evidence" value="ECO:0007669"/>
    <property type="project" value="InterPro"/>
</dbReference>
<dbReference type="Gene3D" id="3.90.180.10">
    <property type="entry name" value="Medium-chain alcohol dehydrogenases, catalytic domain"/>
    <property type="match status" value="1"/>
</dbReference>
<evidence type="ECO:0000259" key="1">
    <source>
        <dbReference type="SMART" id="SM00829"/>
    </source>
</evidence>
<dbReference type="InterPro" id="IPR051397">
    <property type="entry name" value="Zn-ADH-like_protein"/>
</dbReference>
<dbReference type="InterPro" id="IPR013154">
    <property type="entry name" value="ADH-like_N"/>
</dbReference>
<dbReference type="SUPFAM" id="SSF51735">
    <property type="entry name" value="NAD(P)-binding Rossmann-fold domains"/>
    <property type="match status" value="1"/>
</dbReference>
<dbReference type="OrthoDB" id="10257049at2759"/>
<dbReference type="PROSITE" id="PS01162">
    <property type="entry name" value="QOR_ZETA_CRYSTAL"/>
    <property type="match status" value="1"/>
</dbReference>
<dbReference type="Proteomes" id="UP000244855">
    <property type="component" value="Unassembled WGS sequence"/>
</dbReference>